<evidence type="ECO:0000259" key="7">
    <source>
        <dbReference type="PROSITE" id="PS50850"/>
    </source>
</evidence>
<evidence type="ECO:0000256" key="6">
    <source>
        <dbReference type="SAM" id="Phobius"/>
    </source>
</evidence>
<feature type="transmembrane region" description="Helical" evidence="6">
    <location>
        <begin position="78"/>
        <end position="95"/>
    </location>
</feature>
<dbReference type="Proteomes" id="UP000593765">
    <property type="component" value="Chromosome"/>
</dbReference>
<keyword evidence="2 6" id="KW-0812">Transmembrane</keyword>
<evidence type="ECO:0000256" key="4">
    <source>
        <dbReference type="ARBA" id="ARBA00023136"/>
    </source>
</evidence>
<dbReference type="CDD" id="cd17319">
    <property type="entry name" value="MFS_ExuT_GudP_like"/>
    <property type="match status" value="1"/>
</dbReference>
<sequence>MPTDSRVSDPPVGGSSSLTAEALPLSQEPTQRASRFRWVVLVLVFLAITINYVDRMVIGLLAPDYLKQPKGPLSESEFGYIGTAFGLSYALGQVLSGRWLDRVGVRMGYAVALAAWSIASMLHAVARTAVGFGFMRSLLGLTESPAYPAATKTLAEWFPKKERALAMGVANAGANVGAVIAPIVVPLIALHFGWRSAFVVTGAVGLVWLLLWIPLYRRPEEHPRVNAAELAHINSDPPESTGKIRWASLITYRQSWAFMIGKAVTDPVWSFYLFWLPSFLKKNHNITGTDVILPMAVAYIMADVGSIAGGWLSSTLMHRGWGVNSARKVTLLTCALMVVPVIAAVYTTHLWVAVILVGTALAAHQGFSSNLYTLVSDMFPKRAVASVAGLGGMCGYLGFGLFSAVTGIILERNGQNYTPVFIVCGLAYLLAFAAIHLLAPKLEQAEFPEEPGFEVVPPPPR</sequence>
<evidence type="ECO:0000256" key="1">
    <source>
        <dbReference type="ARBA" id="ARBA00004141"/>
    </source>
</evidence>
<feature type="transmembrane region" description="Helical" evidence="6">
    <location>
        <begin position="196"/>
        <end position="216"/>
    </location>
</feature>
<dbReference type="SUPFAM" id="SSF103473">
    <property type="entry name" value="MFS general substrate transporter"/>
    <property type="match status" value="1"/>
</dbReference>
<feature type="transmembrane region" description="Helical" evidence="6">
    <location>
        <begin position="36"/>
        <end position="57"/>
    </location>
</feature>
<dbReference type="InterPro" id="IPR050382">
    <property type="entry name" value="MFS_Na/Anion_cotransporter"/>
</dbReference>
<dbReference type="InterPro" id="IPR036259">
    <property type="entry name" value="MFS_trans_sf"/>
</dbReference>
<keyword evidence="3 6" id="KW-1133">Transmembrane helix</keyword>
<dbReference type="InterPro" id="IPR020846">
    <property type="entry name" value="MFS_dom"/>
</dbReference>
<evidence type="ECO:0000313" key="8">
    <source>
        <dbReference type="EMBL" id="QOV90259.1"/>
    </source>
</evidence>
<dbReference type="Gene3D" id="1.20.1250.20">
    <property type="entry name" value="MFS general substrate transporter like domains"/>
    <property type="match status" value="2"/>
</dbReference>
<feature type="transmembrane region" description="Helical" evidence="6">
    <location>
        <begin position="387"/>
        <end position="410"/>
    </location>
</feature>
<organism evidence="8 9">
    <name type="scientific">Humisphaera borealis</name>
    <dbReference type="NCBI Taxonomy" id="2807512"/>
    <lineage>
        <taxon>Bacteria</taxon>
        <taxon>Pseudomonadati</taxon>
        <taxon>Planctomycetota</taxon>
        <taxon>Phycisphaerae</taxon>
        <taxon>Tepidisphaerales</taxon>
        <taxon>Tepidisphaeraceae</taxon>
        <taxon>Humisphaera</taxon>
    </lineage>
</organism>
<dbReference type="PROSITE" id="PS50850">
    <property type="entry name" value="MFS"/>
    <property type="match status" value="1"/>
</dbReference>
<protein>
    <submittedName>
        <fullName evidence="8">MFS transporter</fullName>
    </submittedName>
</protein>
<dbReference type="GO" id="GO:0016020">
    <property type="term" value="C:membrane"/>
    <property type="evidence" value="ECO:0007669"/>
    <property type="project" value="UniProtKB-SubCell"/>
</dbReference>
<feature type="transmembrane region" description="Helical" evidence="6">
    <location>
        <begin position="255"/>
        <end position="276"/>
    </location>
</feature>
<evidence type="ECO:0000313" key="9">
    <source>
        <dbReference type="Proteomes" id="UP000593765"/>
    </source>
</evidence>
<dbReference type="AlphaFoldDB" id="A0A7M2WXW8"/>
<dbReference type="InterPro" id="IPR000849">
    <property type="entry name" value="Sugar_P_transporter"/>
</dbReference>
<evidence type="ECO:0000256" key="5">
    <source>
        <dbReference type="SAM" id="MobiDB-lite"/>
    </source>
</evidence>
<dbReference type="PIRSF" id="PIRSF002808">
    <property type="entry name" value="Hexose_phosphate_transp"/>
    <property type="match status" value="1"/>
</dbReference>
<keyword evidence="4 6" id="KW-0472">Membrane</keyword>
<dbReference type="RefSeq" id="WP_206293335.1">
    <property type="nucleotide sequence ID" value="NZ_CP063458.1"/>
</dbReference>
<reference evidence="8 9" key="1">
    <citation type="submission" date="2020-10" db="EMBL/GenBank/DDBJ databases">
        <title>Wide distribution of Phycisphaera-like planctomycetes from WD2101 soil group in peatlands and genome analysis of the first cultivated representative.</title>
        <authorList>
            <person name="Dedysh S.N."/>
            <person name="Beletsky A.V."/>
            <person name="Ivanova A."/>
            <person name="Kulichevskaya I.S."/>
            <person name="Suzina N.E."/>
            <person name="Philippov D.A."/>
            <person name="Rakitin A.L."/>
            <person name="Mardanov A.V."/>
            <person name="Ravin N.V."/>
        </authorList>
    </citation>
    <scope>NUCLEOTIDE SEQUENCE [LARGE SCALE GENOMIC DNA]</scope>
    <source>
        <strain evidence="8 9">M1803</strain>
    </source>
</reference>
<dbReference type="InterPro" id="IPR011701">
    <property type="entry name" value="MFS"/>
</dbReference>
<proteinExistence type="predicted"/>
<evidence type="ECO:0000256" key="2">
    <source>
        <dbReference type="ARBA" id="ARBA00022692"/>
    </source>
</evidence>
<dbReference type="PANTHER" id="PTHR11662">
    <property type="entry name" value="SOLUTE CARRIER FAMILY 17"/>
    <property type="match status" value="1"/>
</dbReference>
<feature type="transmembrane region" description="Helical" evidence="6">
    <location>
        <begin position="296"/>
        <end position="317"/>
    </location>
</feature>
<feature type="transmembrane region" description="Helical" evidence="6">
    <location>
        <begin position="164"/>
        <end position="190"/>
    </location>
</feature>
<feature type="domain" description="Major facilitator superfamily (MFS) profile" evidence="7">
    <location>
        <begin position="40"/>
        <end position="443"/>
    </location>
</feature>
<keyword evidence="9" id="KW-1185">Reference proteome</keyword>
<name>A0A7M2WXW8_9BACT</name>
<gene>
    <name evidence="8" type="ORF">IPV69_02475</name>
</gene>
<evidence type="ECO:0000256" key="3">
    <source>
        <dbReference type="ARBA" id="ARBA00022989"/>
    </source>
</evidence>
<dbReference type="EMBL" id="CP063458">
    <property type="protein sequence ID" value="QOV90259.1"/>
    <property type="molecule type" value="Genomic_DNA"/>
</dbReference>
<feature type="transmembrane region" description="Helical" evidence="6">
    <location>
        <begin position="416"/>
        <end position="439"/>
    </location>
</feature>
<dbReference type="Pfam" id="PF07690">
    <property type="entry name" value="MFS_1"/>
    <property type="match status" value="1"/>
</dbReference>
<comment type="subcellular location">
    <subcellularLocation>
        <location evidence="1">Membrane</location>
        <topology evidence="1">Multi-pass membrane protein</topology>
    </subcellularLocation>
</comment>
<dbReference type="KEGG" id="hbs:IPV69_02475"/>
<feature type="transmembrane region" description="Helical" evidence="6">
    <location>
        <begin position="329"/>
        <end position="346"/>
    </location>
</feature>
<dbReference type="PANTHER" id="PTHR11662:SF285">
    <property type="entry name" value="HEXURONATE TRANSPORTER"/>
    <property type="match status" value="1"/>
</dbReference>
<feature type="region of interest" description="Disordered" evidence="5">
    <location>
        <begin position="1"/>
        <end position="20"/>
    </location>
</feature>
<accession>A0A7M2WXW8</accession>
<dbReference type="GO" id="GO:0015134">
    <property type="term" value="F:hexuronate transmembrane transporter activity"/>
    <property type="evidence" value="ECO:0007669"/>
    <property type="project" value="TreeGrafter"/>
</dbReference>